<dbReference type="CTD" id="105213200"/>
<dbReference type="GeneID" id="105213200"/>
<dbReference type="AlphaFoldDB" id="A0A0A1X0I9"/>
<dbReference type="PANTHER" id="PTHR19847:SF7">
    <property type="entry name" value="DDB1- AND CUL4-ASSOCIATED FACTOR 11"/>
    <property type="match status" value="1"/>
</dbReference>
<sequence>MGNHIVYEIDEDDFDDEDVDDVLGEQLSLAVGTVMNQLERLERLNPLERPTAQMPVIRKKPDLRTFRHTMLYKEIKALCALPANSNRPSDRWSLTRGLFKRENGIAAHPAGSFTPNQQRRIANLFVPNNKEERLMSLEAKVFICKFNKDGSKLVTACQDSVIRVFDSSKGTYHRINRIVTDICNWSILDVDFSPCGQYLAYSTWSDAFFVLPVNSDGKDVQFFNLNAEQSRSAIFSLRFSPCGQQIIGGSNNSLIYVADRETHAVRMINTQRNEKDDINAVSFVSDQDSNIFVSGCNDGVLKLWDLRCAGSTVRGRNSSGSSYSNNRNSCTSVRHTPVGIFKGHLDGITYIDSRNDGHYVLTNSKDQSIKIWDMRMTTPSNKLNKVKLPLIPWDYRWDTVPREYYNPKATLEGDVSVMTYRGHRVTKSLLRAKFSPALQTGQRYIYTGCGTGRIIIYDVLTGQIKEAIEGHKDIVRDLSWHPVRSEIVSGSWDSHVNLNTFKHNPLLKRPSSGPGYQGSLRRSLRIAHQNGDLDDDADEDEPEQSW</sequence>
<protein>
    <submittedName>
        <fullName evidence="3">DDB1-and CUL4-associated factor 11</fullName>
    </submittedName>
</protein>
<dbReference type="RefSeq" id="XP_011184170.2">
    <property type="nucleotide sequence ID" value="XM_011185868.3"/>
</dbReference>
<evidence type="ECO:0000256" key="2">
    <source>
        <dbReference type="SAM" id="MobiDB-lite"/>
    </source>
</evidence>
<feature type="repeat" description="WD" evidence="1">
    <location>
        <begin position="271"/>
        <end position="307"/>
    </location>
</feature>
<dbReference type="SUPFAM" id="SSF50978">
    <property type="entry name" value="WD40 repeat-like"/>
    <property type="match status" value="1"/>
</dbReference>
<dbReference type="Pfam" id="PF00400">
    <property type="entry name" value="WD40"/>
    <property type="match status" value="4"/>
</dbReference>
<evidence type="ECO:0000256" key="1">
    <source>
        <dbReference type="PROSITE-ProRule" id="PRU00221"/>
    </source>
</evidence>
<dbReference type="GO" id="GO:0080008">
    <property type="term" value="C:Cul4-RING E3 ubiquitin ligase complex"/>
    <property type="evidence" value="ECO:0007669"/>
    <property type="project" value="TreeGrafter"/>
</dbReference>
<dbReference type="PROSITE" id="PS50294">
    <property type="entry name" value="WD_REPEATS_REGION"/>
    <property type="match status" value="2"/>
</dbReference>
<dbReference type="InterPro" id="IPR001680">
    <property type="entry name" value="WD40_rpt"/>
</dbReference>
<gene>
    <name evidence="3" type="primary">Dcaf11_1</name>
    <name evidence="3" type="ORF">g.23660</name>
</gene>
<dbReference type="EMBL" id="GBXI01009483">
    <property type="protein sequence ID" value="JAD04809.1"/>
    <property type="molecule type" value="Transcribed_RNA"/>
</dbReference>
<keyword evidence="1" id="KW-0853">WD repeat</keyword>
<accession>A0A0A1X0I9</accession>
<dbReference type="PROSITE" id="PS50082">
    <property type="entry name" value="WD_REPEATS_2"/>
    <property type="match status" value="3"/>
</dbReference>
<reference evidence="3" key="2">
    <citation type="journal article" date="2015" name="Gigascience">
        <title>Reconstructing a comprehensive transcriptome assembly of a white-pupal translocated strain of the pest fruit fly Bactrocera cucurbitae.</title>
        <authorList>
            <person name="Sim S.B."/>
            <person name="Calla B."/>
            <person name="Hall B."/>
            <person name="DeRego T."/>
            <person name="Geib S.M."/>
        </authorList>
    </citation>
    <scope>NUCLEOTIDE SEQUENCE</scope>
</reference>
<feature type="repeat" description="WD" evidence="1">
    <location>
        <begin position="341"/>
        <end position="382"/>
    </location>
</feature>
<dbReference type="InterPro" id="IPR051859">
    <property type="entry name" value="DCAF"/>
</dbReference>
<dbReference type="SMART" id="SM00320">
    <property type="entry name" value="WD40"/>
    <property type="match status" value="6"/>
</dbReference>
<dbReference type="GO" id="GO:0043161">
    <property type="term" value="P:proteasome-mediated ubiquitin-dependent protein catabolic process"/>
    <property type="evidence" value="ECO:0007669"/>
    <property type="project" value="TreeGrafter"/>
</dbReference>
<dbReference type="Gene3D" id="2.130.10.10">
    <property type="entry name" value="YVTN repeat-like/Quinoprotein amine dehydrogenase"/>
    <property type="match status" value="3"/>
</dbReference>
<proteinExistence type="predicted"/>
<dbReference type="InterPro" id="IPR036322">
    <property type="entry name" value="WD40_repeat_dom_sf"/>
</dbReference>
<reference evidence="3" key="1">
    <citation type="submission" date="2014-11" db="EMBL/GenBank/DDBJ databases">
        <authorList>
            <person name="Geib S."/>
        </authorList>
    </citation>
    <scope>NUCLEOTIDE SEQUENCE</scope>
</reference>
<organism evidence="3">
    <name type="scientific">Zeugodacus cucurbitae</name>
    <name type="common">Melon fruit fly</name>
    <name type="synonym">Bactrocera cucurbitae</name>
    <dbReference type="NCBI Taxonomy" id="28588"/>
    <lineage>
        <taxon>Eukaryota</taxon>
        <taxon>Metazoa</taxon>
        <taxon>Ecdysozoa</taxon>
        <taxon>Arthropoda</taxon>
        <taxon>Hexapoda</taxon>
        <taxon>Insecta</taxon>
        <taxon>Pterygota</taxon>
        <taxon>Neoptera</taxon>
        <taxon>Endopterygota</taxon>
        <taxon>Diptera</taxon>
        <taxon>Brachycera</taxon>
        <taxon>Muscomorpha</taxon>
        <taxon>Tephritoidea</taxon>
        <taxon>Tephritidae</taxon>
        <taxon>Zeugodacus</taxon>
        <taxon>Zeugodacus</taxon>
    </lineage>
</organism>
<dbReference type="InterPro" id="IPR015943">
    <property type="entry name" value="WD40/YVTN_repeat-like_dom_sf"/>
</dbReference>
<feature type="compositionally biased region" description="Acidic residues" evidence="2">
    <location>
        <begin position="532"/>
        <end position="546"/>
    </location>
</feature>
<name>A0A0A1X0I9_ZEUCU</name>
<feature type="region of interest" description="Disordered" evidence="2">
    <location>
        <begin position="527"/>
        <end position="546"/>
    </location>
</feature>
<evidence type="ECO:0000313" key="3">
    <source>
        <dbReference type="EMBL" id="JAD04809.1"/>
    </source>
</evidence>
<dbReference type="PANTHER" id="PTHR19847">
    <property type="entry name" value="DDB1- AND CUL4-ASSOCIATED FACTOR 11"/>
    <property type="match status" value="1"/>
</dbReference>
<feature type="repeat" description="WD" evidence="1">
    <location>
        <begin position="468"/>
        <end position="498"/>
    </location>
</feature>